<organism evidence="13 15">
    <name type="scientific">Polarella glacialis</name>
    <name type="common">Dinoflagellate</name>
    <dbReference type="NCBI Taxonomy" id="89957"/>
    <lineage>
        <taxon>Eukaryota</taxon>
        <taxon>Sar</taxon>
        <taxon>Alveolata</taxon>
        <taxon>Dinophyceae</taxon>
        <taxon>Suessiales</taxon>
        <taxon>Suessiaceae</taxon>
        <taxon>Polarella</taxon>
    </lineage>
</organism>
<dbReference type="GO" id="GO:0016192">
    <property type="term" value="P:vesicle-mediated transport"/>
    <property type="evidence" value="ECO:0007669"/>
    <property type="project" value="UniProtKB-KW"/>
</dbReference>
<dbReference type="GO" id="GO:0003924">
    <property type="term" value="F:GTPase activity"/>
    <property type="evidence" value="ECO:0007669"/>
    <property type="project" value="InterPro"/>
</dbReference>
<dbReference type="GO" id="GO:0005525">
    <property type="term" value="F:GTP binding"/>
    <property type="evidence" value="ECO:0007669"/>
    <property type="project" value="UniProtKB-KW"/>
</dbReference>
<comment type="subcellular location">
    <subcellularLocation>
        <location evidence="1">Golgi apparatus</location>
    </subcellularLocation>
</comment>
<evidence type="ECO:0000313" key="14">
    <source>
        <dbReference type="EMBL" id="CAE8680735.1"/>
    </source>
</evidence>
<dbReference type="CDD" id="cd00878">
    <property type="entry name" value="Arf_Arl"/>
    <property type="match status" value="1"/>
</dbReference>
<keyword evidence="15" id="KW-1185">Reference proteome</keyword>
<dbReference type="SMART" id="SM00175">
    <property type="entry name" value="RAB"/>
    <property type="match status" value="1"/>
</dbReference>
<keyword evidence="10" id="KW-0449">Lipoprotein</keyword>
<dbReference type="EMBL" id="CAJNNW010025886">
    <property type="protein sequence ID" value="CAE8680735.1"/>
    <property type="molecule type" value="Genomic_DNA"/>
</dbReference>
<dbReference type="InterPro" id="IPR027417">
    <property type="entry name" value="P-loop_NTPase"/>
</dbReference>
<proteinExistence type="inferred from homology"/>
<dbReference type="AlphaFoldDB" id="A0A813HYK2"/>
<dbReference type="GO" id="GO:0005794">
    <property type="term" value="C:Golgi apparatus"/>
    <property type="evidence" value="ECO:0007669"/>
    <property type="project" value="UniProtKB-SubCell"/>
</dbReference>
<dbReference type="EMBL" id="CAJNNV010033167">
    <property type="protein sequence ID" value="CAE8642509.1"/>
    <property type="molecule type" value="Genomic_DNA"/>
</dbReference>
<dbReference type="SMART" id="SM00177">
    <property type="entry name" value="ARF"/>
    <property type="match status" value="1"/>
</dbReference>
<dbReference type="PRINTS" id="PR00328">
    <property type="entry name" value="SAR1GTPBP"/>
</dbReference>
<comment type="caution">
    <text evidence="13">The sequence shown here is derived from an EMBL/GenBank/DDBJ whole genome shotgun (WGS) entry which is preliminary data.</text>
</comment>
<dbReference type="PANTHER" id="PTHR11711">
    <property type="entry name" value="ADP RIBOSYLATION FACTOR-RELATED"/>
    <property type="match status" value="1"/>
</dbReference>
<sequence length="383" mass="42625">MGGTSTKPWRRLAGKQEIRILMLGLDAAGKTTILHKLNLAEVVTVIPTIGFNVETVEYKNIHIVVWDVGGADRNRPLWRYYYENTHAVVFVVDSNDRDRIEDAHGELDKMLAESALRNAVLLIYANKQDLPGVMSVREVSERMGLNTMSTRTCHIQGSCATTGEGLNDGFDWLSSTLSKRYVVPRNLPVRPTITDQPGEYMLRVASLFVYRELKDVPGEGHWVNLRDASSVHVVEVGRNRANETLGRIEEPVTGWIKLTTSNMQLGDLVVMLHASEHSHRCVTVSGTTTAGTELISFELAHLERQTLGNLHLEITDRVGIEWERLQLVLPGGEHHSQCDHNKLAVVALGVWTEEEAQSRCAESGAPSMPSANKNNTLYKCLIS</sequence>
<dbReference type="GO" id="GO:0046872">
    <property type="term" value="F:metal ion binding"/>
    <property type="evidence" value="ECO:0007669"/>
    <property type="project" value="UniProtKB-KW"/>
</dbReference>
<reference evidence="13" key="1">
    <citation type="submission" date="2021-02" db="EMBL/GenBank/DDBJ databases">
        <authorList>
            <person name="Dougan E. K."/>
            <person name="Rhodes N."/>
            <person name="Thang M."/>
            <person name="Chan C."/>
        </authorList>
    </citation>
    <scope>NUCLEOTIDE SEQUENCE</scope>
</reference>
<protein>
    <recommendedName>
        <fullName evidence="16">ADP-ribosylation factor</fullName>
    </recommendedName>
</protein>
<feature type="binding site" evidence="11">
    <location>
        <begin position="126"/>
        <end position="129"/>
    </location>
    <ligand>
        <name>GTP</name>
        <dbReference type="ChEBI" id="CHEBI:37565"/>
    </ligand>
</feature>
<evidence type="ECO:0000256" key="12">
    <source>
        <dbReference type="PIRSR" id="PIRSR606689-2"/>
    </source>
</evidence>
<dbReference type="SUPFAM" id="SSF52540">
    <property type="entry name" value="P-loop containing nucleoside triphosphate hydrolases"/>
    <property type="match status" value="1"/>
</dbReference>
<dbReference type="SMART" id="SM00178">
    <property type="entry name" value="SAR"/>
    <property type="match status" value="1"/>
</dbReference>
<dbReference type="GO" id="GO:0015031">
    <property type="term" value="P:protein transport"/>
    <property type="evidence" value="ECO:0007669"/>
    <property type="project" value="UniProtKB-KW"/>
</dbReference>
<feature type="binding site" evidence="12">
    <location>
        <position position="31"/>
    </location>
    <ligand>
        <name>Mg(2+)</name>
        <dbReference type="ChEBI" id="CHEBI:18420"/>
    </ligand>
</feature>
<keyword evidence="7" id="KW-0653">Protein transport</keyword>
<feature type="binding site" evidence="11">
    <location>
        <position position="70"/>
    </location>
    <ligand>
        <name>GTP</name>
        <dbReference type="ChEBI" id="CHEBI:37565"/>
    </ligand>
</feature>
<feature type="binding site" evidence="12">
    <location>
        <position position="48"/>
    </location>
    <ligand>
        <name>Mg(2+)</name>
        <dbReference type="ChEBI" id="CHEBI:18420"/>
    </ligand>
</feature>
<dbReference type="Proteomes" id="UP000626109">
    <property type="component" value="Unassembled WGS sequence"/>
</dbReference>
<evidence type="ECO:0000256" key="9">
    <source>
        <dbReference type="ARBA" id="ARBA00023134"/>
    </source>
</evidence>
<evidence type="ECO:0000256" key="2">
    <source>
        <dbReference type="ARBA" id="ARBA00010290"/>
    </source>
</evidence>
<dbReference type="InterPro" id="IPR005225">
    <property type="entry name" value="Small_GTP-bd"/>
</dbReference>
<evidence type="ECO:0000256" key="10">
    <source>
        <dbReference type="ARBA" id="ARBA00023288"/>
    </source>
</evidence>
<dbReference type="FunFam" id="3.40.50.300:FF:003500">
    <property type="entry name" value="ADP-ribosylation factor 1"/>
    <property type="match status" value="1"/>
</dbReference>
<gene>
    <name evidence="13" type="ORF">PGLA1383_LOCUS56990</name>
    <name evidence="14" type="ORF">PGLA2088_LOCUS22082</name>
</gene>
<name>A0A813HYK2_POLGL</name>
<accession>A0A813HYK2</accession>
<evidence type="ECO:0008006" key="16">
    <source>
        <dbReference type="Google" id="ProtNLM"/>
    </source>
</evidence>
<keyword evidence="12" id="KW-0460">Magnesium</keyword>
<dbReference type="PROSITE" id="PS51417">
    <property type="entry name" value="ARF"/>
    <property type="match status" value="1"/>
</dbReference>
<keyword evidence="8" id="KW-0333">Golgi apparatus</keyword>
<evidence type="ECO:0000256" key="4">
    <source>
        <dbReference type="ARBA" id="ARBA00022707"/>
    </source>
</evidence>
<dbReference type="InterPro" id="IPR006689">
    <property type="entry name" value="Small_GTPase_ARF/SAR"/>
</dbReference>
<evidence type="ECO:0000256" key="3">
    <source>
        <dbReference type="ARBA" id="ARBA00022448"/>
    </source>
</evidence>
<feature type="binding site" evidence="11">
    <location>
        <begin position="24"/>
        <end position="31"/>
    </location>
    <ligand>
        <name>GTP</name>
        <dbReference type="ChEBI" id="CHEBI:37565"/>
    </ligand>
</feature>
<evidence type="ECO:0000256" key="7">
    <source>
        <dbReference type="ARBA" id="ARBA00022927"/>
    </source>
</evidence>
<dbReference type="Gene3D" id="3.40.50.300">
    <property type="entry name" value="P-loop containing nucleotide triphosphate hydrolases"/>
    <property type="match status" value="1"/>
</dbReference>
<keyword evidence="5 11" id="KW-0547">Nucleotide-binding</keyword>
<keyword evidence="4" id="KW-0519">Myristate</keyword>
<evidence type="ECO:0000313" key="15">
    <source>
        <dbReference type="Proteomes" id="UP000654075"/>
    </source>
</evidence>
<keyword evidence="3" id="KW-0813">Transport</keyword>
<dbReference type="NCBIfam" id="TIGR00231">
    <property type="entry name" value="small_GTP"/>
    <property type="match status" value="1"/>
</dbReference>
<comment type="similarity">
    <text evidence="2">Belongs to the small GTPase superfamily. Arf family.</text>
</comment>
<evidence type="ECO:0000256" key="5">
    <source>
        <dbReference type="ARBA" id="ARBA00022741"/>
    </source>
</evidence>
<evidence type="ECO:0000256" key="6">
    <source>
        <dbReference type="ARBA" id="ARBA00022892"/>
    </source>
</evidence>
<dbReference type="Pfam" id="PF00025">
    <property type="entry name" value="Arf"/>
    <property type="match status" value="1"/>
</dbReference>
<keyword evidence="6" id="KW-0931">ER-Golgi transport</keyword>
<evidence type="ECO:0000256" key="11">
    <source>
        <dbReference type="PIRSR" id="PIRSR606689-1"/>
    </source>
</evidence>
<evidence type="ECO:0000256" key="8">
    <source>
        <dbReference type="ARBA" id="ARBA00023034"/>
    </source>
</evidence>
<dbReference type="InterPro" id="IPR024156">
    <property type="entry name" value="Small_GTPase_ARF"/>
</dbReference>
<keyword evidence="9 11" id="KW-0342">GTP-binding</keyword>
<evidence type="ECO:0000313" key="13">
    <source>
        <dbReference type="EMBL" id="CAE8642509.1"/>
    </source>
</evidence>
<dbReference type="Proteomes" id="UP000654075">
    <property type="component" value="Unassembled WGS sequence"/>
</dbReference>
<keyword evidence="12" id="KW-0479">Metal-binding</keyword>
<dbReference type="OrthoDB" id="2011769at2759"/>
<evidence type="ECO:0000256" key="1">
    <source>
        <dbReference type="ARBA" id="ARBA00004555"/>
    </source>
</evidence>